<keyword evidence="2" id="KW-1185">Reference proteome</keyword>
<dbReference type="AlphaFoldDB" id="A0A6N4XQU6"/>
<organism evidence="1 2">
    <name type="scientific">Chryseobacterium fistulae</name>
    <dbReference type="NCBI Taxonomy" id="2675058"/>
    <lineage>
        <taxon>Bacteria</taxon>
        <taxon>Pseudomonadati</taxon>
        <taxon>Bacteroidota</taxon>
        <taxon>Flavobacteriia</taxon>
        <taxon>Flavobacteriales</taxon>
        <taxon>Weeksellaceae</taxon>
        <taxon>Chryseobacterium group</taxon>
        <taxon>Chryseobacterium</taxon>
    </lineage>
</organism>
<gene>
    <name evidence="1" type="ORF">CHRY9393_00055</name>
</gene>
<name>A0A6N4XQU6_9FLAO</name>
<proteinExistence type="predicted"/>
<reference evidence="1 2" key="1">
    <citation type="submission" date="2020-01" db="EMBL/GenBank/DDBJ databases">
        <authorList>
            <person name="Rodrigo-Torres L."/>
            <person name="Arahal R. D."/>
            <person name="Lucena T."/>
        </authorList>
    </citation>
    <scope>NUCLEOTIDE SEQUENCE [LARGE SCALE GENOMIC DNA]</scope>
    <source>
        <strain evidence="1 2">CECT 9393</strain>
    </source>
</reference>
<accession>A0A6N4XQU6</accession>
<evidence type="ECO:0000313" key="2">
    <source>
        <dbReference type="Proteomes" id="UP000445309"/>
    </source>
</evidence>
<dbReference type="EMBL" id="CACVBY010000001">
    <property type="protein sequence ID" value="CAA7385770.1"/>
    <property type="molecule type" value="Genomic_DNA"/>
</dbReference>
<evidence type="ECO:0000313" key="1">
    <source>
        <dbReference type="EMBL" id="CAA7385770.1"/>
    </source>
</evidence>
<sequence>MPVTRHAFTTVSVSLGIYKEIVSKLLVLQISGHHKFMLRLRIMLK</sequence>
<protein>
    <submittedName>
        <fullName evidence="1">Uncharacterized protein</fullName>
    </submittedName>
</protein>
<dbReference type="Proteomes" id="UP000445309">
    <property type="component" value="Unassembled WGS sequence"/>
</dbReference>